<reference evidence="2" key="1">
    <citation type="journal article" date="2023" name="Nat. Commun.">
        <title>Diploid and tetraploid genomes of Acorus and the evolution of monocots.</title>
        <authorList>
            <person name="Ma L."/>
            <person name="Liu K.W."/>
            <person name="Li Z."/>
            <person name="Hsiao Y.Y."/>
            <person name="Qi Y."/>
            <person name="Fu T."/>
            <person name="Tang G.D."/>
            <person name="Zhang D."/>
            <person name="Sun W.H."/>
            <person name="Liu D.K."/>
            <person name="Li Y."/>
            <person name="Chen G.Z."/>
            <person name="Liu X.D."/>
            <person name="Liao X.Y."/>
            <person name="Jiang Y.T."/>
            <person name="Yu X."/>
            <person name="Hao Y."/>
            <person name="Huang J."/>
            <person name="Zhao X.W."/>
            <person name="Ke S."/>
            <person name="Chen Y.Y."/>
            <person name="Wu W.L."/>
            <person name="Hsu J.L."/>
            <person name="Lin Y.F."/>
            <person name="Huang M.D."/>
            <person name="Li C.Y."/>
            <person name="Huang L."/>
            <person name="Wang Z.W."/>
            <person name="Zhao X."/>
            <person name="Zhong W.Y."/>
            <person name="Peng D.H."/>
            <person name="Ahmad S."/>
            <person name="Lan S."/>
            <person name="Zhang J.S."/>
            <person name="Tsai W.C."/>
            <person name="Van de Peer Y."/>
            <person name="Liu Z.J."/>
        </authorList>
    </citation>
    <scope>NUCLEOTIDE SEQUENCE</scope>
    <source>
        <strain evidence="2">SCP</strain>
    </source>
</reference>
<protein>
    <recommendedName>
        <fullName evidence="4">C2 NT-type domain-containing protein</fullName>
    </recommendedName>
</protein>
<sequence>MVCLQVHCITGLPSALNGRELIVGWRTGRSKGDQTQLVSVREGMAIFDEIFLHHNARLGGKTMRFNLRGLADGGALCVSMYYRFVKGEDRESQHQRNDSLSDEQCENKCLSCFPEWKNPKRSPPPGAPSLGAPPSLKSNSGFITIENFMQDQLVESEDEDFITLERGTSTTTSVRSNRPHTLNNPKSSEEEALSGFMSEQDGFDVEDEFLRILEEKPWVKVIEQKLRLDMNLELNFDMDSLVMAAEMDFLGGVTQAWRSRLEAIHEEKEVHEELVRGSNGSASESLSSPRTSIEFKAFGSPI</sequence>
<dbReference type="InterPro" id="IPR039614">
    <property type="entry name" value="PMI1-like"/>
</dbReference>
<evidence type="ECO:0000256" key="1">
    <source>
        <dbReference type="SAM" id="MobiDB-lite"/>
    </source>
</evidence>
<organism evidence="2 3">
    <name type="scientific">Acorus gramineus</name>
    <name type="common">Dwarf sweet flag</name>
    <dbReference type="NCBI Taxonomy" id="55184"/>
    <lineage>
        <taxon>Eukaryota</taxon>
        <taxon>Viridiplantae</taxon>
        <taxon>Streptophyta</taxon>
        <taxon>Embryophyta</taxon>
        <taxon>Tracheophyta</taxon>
        <taxon>Spermatophyta</taxon>
        <taxon>Magnoliopsida</taxon>
        <taxon>Liliopsida</taxon>
        <taxon>Acoraceae</taxon>
        <taxon>Acorus</taxon>
    </lineage>
</organism>
<accession>A0AAV9A9Z8</accession>
<dbReference type="AlphaFoldDB" id="A0AAV9A9Z8"/>
<feature type="compositionally biased region" description="Polar residues" evidence="1">
    <location>
        <begin position="168"/>
        <end position="186"/>
    </location>
</feature>
<name>A0AAV9A9Z8_ACOGR</name>
<dbReference type="PANTHER" id="PTHR33414:SF5">
    <property type="entry name" value="OS02G0817100 PROTEIN"/>
    <property type="match status" value="1"/>
</dbReference>
<dbReference type="Proteomes" id="UP001179952">
    <property type="component" value="Unassembled WGS sequence"/>
</dbReference>
<reference evidence="2" key="2">
    <citation type="submission" date="2023-06" db="EMBL/GenBank/DDBJ databases">
        <authorList>
            <person name="Ma L."/>
            <person name="Liu K.-W."/>
            <person name="Li Z."/>
            <person name="Hsiao Y.-Y."/>
            <person name="Qi Y."/>
            <person name="Fu T."/>
            <person name="Tang G."/>
            <person name="Zhang D."/>
            <person name="Sun W.-H."/>
            <person name="Liu D.-K."/>
            <person name="Li Y."/>
            <person name="Chen G.-Z."/>
            <person name="Liu X.-D."/>
            <person name="Liao X.-Y."/>
            <person name="Jiang Y.-T."/>
            <person name="Yu X."/>
            <person name="Hao Y."/>
            <person name="Huang J."/>
            <person name="Zhao X.-W."/>
            <person name="Ke S."/>
            <person name="Chen Y.-Y."/>
            <person name="Wu W.-L."/>
            <person name="Hsu J.-L."/>
            <person name="Lin Y.-F."/>
            <person name="Huang M.-D."/>
            <person name="Li C.-Y."/>
            <person name="Huang L."/>
            <person name="Wang Z.-W."/>
            <person name="Zhao X."/>
            <person name="Zhong W.-Y."/>
            <person name="Peng D.-H."/>
            <person name="Ahmad S."/>
            <person name="Lan S."/>
            <person name="Zhang J.-S."/>
            <person name="Tsai W.-C."/>
            <person name="Van De Peer Y."/>
            <person name="Liu Z.-J."/>
        </authorList>
    </citation>
    <scope>NUCLEOTIDE SEQUENCE</scope>
    <source>
        <strain evidence="2">SCP</strain>
        <tissue evidence="2">Leaves</tissue>
    </source>
</reference>
<dbReference type="PANTHER" id="PTHR33414">
    <property type="entry name" value="PROTEIN PLASTID MOVEMENT IMPAIRED 1-RELATED 1"/>
    <property type="match status" value="1"/>
</dbReference>
<evidence type="ECO:0008006" key="4">
    <source>
        <dbReference type="Google" id="ProtNLM"/>
    </source>
</evidence>
<comment type="caution">
    <text evidence="2">The sequence shown here is derived from an EMBL/GenBank/DDBJ whole genome shotgun (WGS) entry which is preliminary data.</text>
</comment>
<dbReference type="EMBL" id="JAUJYN010000011">
    <property type="protein sequence ID" value="KAK1260997.1"/>
    <property type="molecule type" value="Genomic_DNA"/>
</dbReference>
<feature type="region of interest" description="Disordered" evidence="1">
    <location>
        <begin position="168"/>
        <end position="189"/>
    </location>
</feature>
<gene>
    <name evidence="2" type="ORF">QJS04_geneDACA002226</name>
</gene>
<evidence type="ECO:0000313" key="3">
    <source>
        <dbReference type="Proteomes" id="UP001179952"/>
    </source>
</evidence>
<keyword evidence="3" id="KW-1185">Reference proteome</keyword>
<evidence type="ECO:0000313" key="2">
    <source>
        <dbReference type="EMBL" id="KAK1260997.1"/>
    </source>
</evidence>
<proteinExistence type="predicted"/>